<dbReference type="RefSeq" id="WP_105059931.1">
    <property type="nucleotide sequence ID" value="NZ_MSCJ01000001.1"/>
</dbReference>
<keyword evidence="3" id="KW-0547">Nucleotide-binding</keyword>
<comment type="catalytic activity">
    <reaction evidence="7">
        <text>L-tyrosyl-[protein] + ATP = O-(5'-adenylyl)-L-tyrosyl-[protein] + diphosphate</text>
        <dbReference type="Rhea" id="RHEA:54288"/>
        <dbReference type="Rhea" id="RHEA-COMP:10136"/>
        <dbReference type="Rhea" id="RHEA-COMP:13846"/>
        <dbReference type="ChEBI" id="CHEBI:30616"/>
        <dbReference type="ChEBI" id="CHEBI:33019"/>
        <dbReference type="ChEBI" id="CHEBI:46858"/>
        <dbReference type="ChEBI" id="CHEBI:83624"/>
        <dbReference type="EC" id="2.7.7.108"/>
    </reaction>
</comment>
<feature type="domain" description="Fido" evidence="8">
    <location>
        <begin position="54"/>
        <end position="191"/>
    </location>
</feature>
<name>A0A2S7VXL3_PHOAN</name>
<evidence type="ECO:0000256" key="4">
    <source>
        <dbReference type="ARBA" id="ARBA00022840"/>
    </source>
</evidence>
<dbReference type="GO" id="GO:0070733">
    <property type="term" value="F:AMPylase activity"/>
    <property type="evidence" value="ECO:0007669"/>
    <property type="project" value="UniProtKB-EC"/>
</dbReference>
<evidence type="ECO:0000256" key="6">
    <source>
        <dbReference type="ARBA" id="ARBA00047939"/>
    </source>
</evidence>
<evidence type="ECO:0000313" key="9">
    <source>
        <dbReference type="EMBL" id="PQJ66578.1"/>
    </source>
</evidence>
<keyword evidence="4" id="KW-0067">ATP-binding</keyword>
<gene>
    <name evidence="9" type="ORF">BTO08_03635</name>
</gene>
<evidence type="ECO:0000256" key="5">
    <source>
        <dbReference type="ARBA" id="ARBA00034531"/>
    </source>
</evidence>
<comment type="caution">
    <text evidence="9">The sequence shown here is derived from an EMBL/GenBank/DDBJ whole genome shotgun (WGS) entry which is preliminary data.</text>
</comment>
<dbReference type="EMBL" id="MSCJ01000001">
    <property type="protein sequence ID" value="PQJ66578.1"/>
    <property type="molecule type" value="Genomic_DNA"/>
</dbReference>
<dbReference type="Pfam" id="PF02661">
    <property type="entry name" value="Fic"/>
    <property type="match status" value="1"/>
</dbReference>
<dbReference type="PROSITE" id="PS51459">
    <property type="entry name" value="FIDO"/>
    <property type="match status" value="1"/>
</dbReference>
<dbReference type="Gene3D" id="1.10.3290.10">
    <property type="entry name" value="Fido-like domain"/>
    <property type="match status" value="1"/>
</dbReference>
<dbReference type="OrthoDB" id="9807853at2"/>
<dbReference type="InterPro" id="IPR003812">
    <property type="entry name" value="Fido"/>
</dbReference>
<dbReference type="SUPFAM" id="SSF140931">
    <property type="entry name" value="Fic-like"/>
    <property type="match status" value="1"/>
</dbReference>
<dbReference type="InterPro" id="IPR036597">
    <property type="entry name" value="Fido-like_dom_sf"/>
</dbReference>
<evidence type="ECO:0000313" key="10">
    <source>
        <dbReference type="Proteomes" id="UP000238730"/>
    </source>
</evidence>
<sequence>MDDKYGTDQDPYTYENSDVLINKLNIRDEALFDEAETQFNILAAMGIEFDSPPYDFAYFCQLHKWLFDDLFEWAGHCRTIDISKDDTRFCHVSRLPQEATRLFNQLEAERYLVGLPFDELIERLAQYYCDINVLHPFREGNGRTQRILFEHIVINCGYNINFSGVTAEQWLNANIQGVVCNYKPMQDLFRRCVTTP</sequence>
<dbReference type="GO" id="GO:0005524">
    <property type="term" value="F:ATP binding"/>
    <property type="evidence" value="ECO:0007669"/>
    <property type="project" value="UniProtKB-KW"/>
</dbReference>
<dbReference type="NCBIfam" id="NF007672">
    <property type="entry name" value="PRK10347.1"/>
    <property type="match status" value="1"/>
</dbReference>
<evidence type="ECO:0000256" key="1">
    <source>
        <dbReference type="ARBA" id="ARBA00022679"/>
    </source>
</evidence>
<dbReference type="GO" id="GO:0051302">
    <property type="term" value="P:regulation of cell division"/>
    <property type="evidence" value="ECO:0007669"/>
    <property type="project" value="TreeGrafter"/>
</dbReference>
<keyword evidence="1" id="KW-0808">Transferase</keyword>
<dbReference type="AlphaFoldDB" id="A0A2S7VXL3"/>
<dbReference type="PANTHER" id="PTHR39560:SF1">
    <property type="entry name" value="PROTEIN ADENYLYLTRANSFERASE FIC-RELATED"/>
    <property type="match status" value="1"/>
</dbReference>
<reference evidence="9 10" key="1">
    <citation type="submission" date="2016-12" db="EMBL/GenBank/DDBJ databases">
        <title>Diversity of luminous bacteria.</title>
        <authorList>
            <person name="Yoshizawa S."/>
            <person name="Kogure K."/>
        </authorList>
    </citation>
    <scope>NUCLEOTIDE SEQUENCE [LARGE SCALE GENOMIC DNA]</scope>
    <source>
        <strain evidence="9 10">LC1-200</strain>
    </source>
</reference>
<protein>
    <recommendedName>
        <fullName evidence="5">protein adenylyltransferase</fullName>
        <ecNumber evidence="5">2.7.7.108</ecNumber>
    </recommendedName>
</protein>
<evidence type="ECO:0000259" key="8">
    <source>
        <dbReference type="PROSITE" id="PS51459"/>
    </source>
</evidence>
<accession>A0A2S7VXL3</accession>
<evidence type="ECO:0000256" key="2">
    <source>
        <dbReference type="ARBA" id="ARBA00022695"/>
    </source>
</evidence>
<organism evidence="9 10">
    <name type="scientific">Photobacterium angustum</name>
    <dbReference type="NCBI Taxonomy" id="661"/>
    <lineage>
        <taxon>Bacteria</taxon>
        <taxon>Pseudomonadati</taxon>
        <taxon>Pseudomonadota</taxon>
        <taxon>Gammaproteobacteria</taxon>
        <taxon>Vibrionales</taxon>
        <taxon>Vibrionaceae</taxon>
        <taxon>Photobacterium</taxon>
    </lineage>
</organism>
<comment type="catalytic activity">
    <reaction evidence="6">
        <text>L-threonyl-[protein] + ATP = 3-O-(5'-adenylyl)-L-threonyl-[protein] + diphosphate</text>
        <dbReference type="Rhea" id="RHEA:54292"/>
        <dbReference type="Rhea" id="RHEA-COMP:11060"/>
        <dbReference type="Rhea" id="RHEA-COMP:13847"/>
        <dbReference type="ChEBI" id="CHEBI:30013"/>
        <dbReference type="ChEBI" id="CHEBI:30616"/>
        <dbReference type="ChEBI" id="CHEBI:33019"/>
        <dbReference type="ChEBI" id="CHEBI:138113"/>
        <dbReference type="EC" id="2.7.7.108"/>
    </reaction>
</comment>
<keyword evidence="2" id="KW-0548">Nucleotidyltransferase</keyword>
<dbReference type="EC" id="2.7.7.108" evidence="5"/>
<dbReference type="Proteomes" id="UP000238730">
    <property type="component" value="Unassembled WGS sequence"/>
</dbReference>
<proteinExistence type="predicted"/>
<dbReference type="PANTHER" id="PTHR39560">
    <property type="entry name" value="PROTEIN ADENYLYLTRANSFERASE FIC-RELATED"/>
    <property type="match status" value="1"/>
</dbReference>
<evidence type="ECO:0000256" key="7">
    <source>
        <dbReference type="ARBA" id="ARBA00048696"/>
    </source>
</evidence>
<evidence type="ECO:0000256" key="3">
    <source>
        <dbReference type="ARBA" id="ARBA00022741"/>
    </source>
</evidence>